<feature type="transmembrane region" description="Helical" evidence="2">
    <location>
        <begin position="63"/>
        <end position="81"/>
    </location>
</feature>
<keyword evidence="2" id="KW-1133">Transmembrane helix</keyword>
<feature type="transmembrane region" description="Helical" evidence="2">
    <location>
        <begin position="87"/>
        <end position="107"/>
    </location>
</feature>
<keyword evidence="5" id="KW-1185">Reference proteome</keyword>
<dbReference type="eggNOG" id="COG0697">
    <property type="taxonomic scope" value="Bacteria"/>
</dbReference>
<feature type="transmembrane region" description="Helical" evidence="2">
    <location>
        <begin position="182"/>
        <end position="203"/>
    </location>
</feature>
<protein>
    <recommendedName>
        <fullName evidence="3">EamA domain-containing protein</fullName>
    </recommendedName>
</protein>
<comment type="similarity">
    <text evidence="1">Belongs to the EamA transporter family.</text>
</comment>
<dbReference type="Gene3D" id="1.10.3730.20">
    <property type="match status" value="1"/>
</dbReference>
<feature type="transmembrane region" description="Helical" evidence="2">
    <location>
        <begin position="34"/>
        <end position="51"/>
    </location>
</feature>
<evidence type="ECO:0000259" key="3">
    <source>
        <dbReference type="Pfam" id="PF00892"/>
    </source>
</evidence>
<dbReference type="STRING" id="642492.Clole_4182"/>
<feature type="domain" description="EamA" evidence="3">
    <location>
        <begin position="148"/>
        <end position="280"/>
    </location>
</feature>
<dbReference type="AlphaFoldDB" id="F2JMT9"/>
<evidence type="ECO:0000256" key="2">
    <source>
        <dbReference type="SAM" id="Phobius"/>
    </source>
</evidence>
<dbReference type="HOGENOM" id="CLU_033863_15_1_9"/>
<dbReference type="Proteomes" id="UP000008467">
    <property type="component" value="Chromosome"/>
</dbReference>
<evidence type="ECO:0000313" key="5">
    <source>
        <dbReference type="Proteomes" id="UP000008467"/>
    </source>
</evidence>
<name>F2JMT9_CELLD</name>
<gene>
    <name evidence="4" type="ordered locus">Clole_4182</name>
</gene>
<accession>F2JMT9</accession>
<evidence type="ECO:0000313" key="4">
    <source>
        <dbReference type="EMBL" id="ADZ85854.1"/>
    </source>
</evidence>
<dbReference type="SUPFAM" id="SSF103481">
    <property type="entry name" value="Multidrug resistance efflux transporter EmrE"/>
    <property type="match status" value="2"/>
</dbReference>
<dbReference type="KEGG" id="cle:Clole_4182"/>
<evidence type="ECO:0000256" key="1">
    <source>
        <dbReference type="ARBA" id="ARBA00007362"/>
    </source>
</evidence>
<dbReference type="PANTHER" id="PTHR22911">
    <property type="entry name" value="ACYL-MALONYL CONDENSING ENZYME-RELATED"/>
    <property type="match status" value="1"/>
</dbReference>
<dbReference type="PANTHER" id="PTHR22911:SF102">
    <property type="entry name" value="MEMBRANE PROTEIN"/>
    <property type="match status" value="1"/>
</dbReference>
<feature type="transmembrane region" description="Helical" evidence="2">
    <location>
        <begin position="209"/>
        <end position="228"/>
    </location>
</feature>
<dbReference type="EMBL" id="CP002582">
    <property type="protein sequence ID" value="ADZ85854.1"/>
    <property type="molecule type" value="Genomic_DNA"/>
</dbReference>
<dbReference type="InterPro" id="IPR000620">
    <property type="entry name" value="EamA_dom"/>
</dbReference>
<dbReference type="Pfam" id="PF00892">
    <property type="entry name" value="EamA"/>
    <property type="match status" value="2"/>
</dbReference>
<dbReference type="InterPro" id="IPR037185">
    <property type="entry name" value="EmrE-like"/>
</dbReference>
<keyword evidence="2" id="KW-0472">Membrane</keyword>
<proteinExistence type="inferred from homology"/>
<feature type="domain" description="EamA" evidence="3">
    <location>
        <begin position="7"/>
        <end position="135"/>
    </location>
</feature>
<feature type="transmembrane region" description="Helical" evidence="2">
    <location>
        <begin position="119"/>
        <end position="138"/>
    </location>
</feature>
<organism evidence="4 5">
    <name type="scientific">Cellulosilyticum lentocellum (strain ATCC 49066 / DSM 5427 / NCIMB 11756 / RHM5)</name>
    <name type="common">Clostridium lentocellum</name>
    <dbReference type="NCBI Taxonomy" id="642492"/>
    <lineage>
        <taxon>Bacteria</taxon>
        <taxon>Bacillati</taxon>
        <taxon>Bacillota</taxon>
        <taxon>Clostridia</taxon>
        <taxon>Lachnospirales</taxon>
        <taxon>Cellulosilyticaceae</taxon>
        <taxon>Cellulosilyticum</taxon>
    </lineage>
</organism>
<dbReference type="RefSeq" id="WP_013659125.1">
    <property type="nucleotide sequence ID" value="NC_015275.1"/>
</dbReference>
<sequence length="295" mass="31828">MKRTKISLILVMILFGSIGLFVRAINCSSSQIALARGVIGSVCLILASFILKQPLSWKRIKPNLGILVASGIAIGLNWIFLFEAYKYTTIATATICYYFAPVIAMFLSPLILKERLSGIKIVCILAAMLGMICITSTGESGVGQNHFLGIAYGIGAAVLYASIMIMNKFLKDVTSLESTVPQLGFAALAILPYVLFNGGFNISQLDSRSITLLIVVGVVHTGIGYLIYFGAFQKLSGQTIAAFSYIDPISAIILSSLLLREEMTSLQIVGGILILGSTYISEIYRSKKAEINISE</sequence>
<feature type="transmembrane region" description="Helical" evidence="2">
    <location>
        <begin position="150"/>
        <end position="170"/>
    </location>
</feature>
<keyword evidence="2" id="KW-0812">Transmembrane</keyword>
<reference evidence="4 5" key="1">
    <citation type="journal article" date="2011" name="J. Bacteriol.">
        <title>Complete genome sequence of the cellulose-degrading bacterium Cellulosilyticum lentocellum.</title>
        <authorList>
            <consortium name="US DOE Joint Genome Institute"/>
            <person name="Miller D.A."/>
            <person name="Suen G."/>
            <person name="Bruce D."/>
            <person name="Copeland A."/>
            <person name="Cheng J.F."/>
            <person name="Detter C."/>
            <person name="Goodwin L.A."/>
            <person name="Han C.S."/>
            <person name="Hauser L.J."/>
            <person name="Land M.L."/>
            <person name="Lapidus A."/>
            <person name="Lucas S."/>
            <person name="Meincke L."/>
            <person name="Pitluck S."/>
            <person name="Tapia R."/>
            <person name="Teshima H."/>
            <person name="Woyke T."/>
            <person name="Fox B.G."/>
            <person name="Angert E.R."/>
            <person name="Currie C.R."/>
        </authorList>
    </citation>
    <scope>NUCLEOTIDE SEQUENCE [LARGE SCALE GENOMIC DNA]</scope>
    <source>
        <strain evidence="5">ATCC 49066 / DSM 5427 / NCIMB 11756 / RHM5</strain>
    </source>
</reference>
<dbReference type="GO" id="GO:0016020">
    <property type="term" value="C:membrane"/>
    <property type="evidence" value="ECO:0007669"/>
    <property type="project" value="InterPro"/>
</dbReference>